<reference evidence="2 3" key="1">
    <citation type="submission" date="2016-08" db="EMBL/GenBank/DDBJ databases">
        <authorList>
            <person name="Seilhamer J.J."/>
        </authorList>
    </citation>
    <scope>NUCLEOTIDE SEQUENCE [LARGE SCALE GENOMIC DNA]</scope>
    <source>
        <strain evidence="2 3">CCBAU 10071</strain>
    </source>
</reference>
<evidence type="ECO:0000259" key="1">
    <source>
        <dbReference type="Pfam" id="PF01844"/>
    </source>
</evidence>
<evidence type="ECO:0000313" key="2">
    <source>
        <dbReference type="EMBL" id="SCB53453.1"/>
    </source>
</evidence>
<dbReference type="RefSeq" id="WP_074448658.1">
    <property type="nucleotide sequence ID" value="NZ_FMAE01000065.1"/>
</dbReference>
<keyword evidence="2" id="KW-0255">Endonuclease</keyword>
<dbReference type="Gene3D" id="1.10.30.50">
    <property type="match status" value="1"/>
</dbReference>
<feature type="domain" description="HNH" evidence="1">
    <location>
        <begin position="3"/>
        <end position="56"/>
    </location>
</feature>
<dbReference type="Pfam" id="PF01844">
    <property type="entry name" value="HNH"/>
    <property type="match status" value="1"/>
</dbReference>
<gene>
    <name evidence="2" type="ORF">GA0061099_10657</name>
</gene>
<evidence type="ECO:0000313" key="3">
    <source>
        <dbReference type="Proteomes" id="UP000183174"/>
    </source>
</evidence>
<accession>A0A1C3XMG3</accession>
<dbReference type="GO" id="GO:0004519">
    <property type="term" value="F:endonuclease activity"/>
    <property type="evidence" value="ECO:0007669"/>
    <property type="project" value="UniProtKB-KW"/>
</dbReference>
<dbReference type="EMBL" id="FMAE01000065">
    <property type="protein sequence ID" value="SCB53453.1"/>
    <property type="molecule type" value="Genomic_DNA"/>
</dbReference>
<dbReference type="InterPro" id="IPR052892">
    <property type="entry name" value="NA-targeting_endonuclease"/>
</dbReference>
<proteinExistence type="predicted"/>
<dbReference type="GO" id="GO:0003676">
    <property type="term" value="F:nucleic acid binding"/>
    <property type="evidence" value="ECO:0007669"/>
    <property type="project" value="InterPro"/>
</dbReference>
<dbReference type="InterPro" id="IPR003615">
    <property type="entry name" value="HNH_nuc"/>
</dbReference>
<protein>
    <submittedName>
        <fullName evidence="2">HNH endonuclease</fullName>
    </submittedName>
</protein>
<dbReference type="PANTHER" id="PTHR33877:SF1">
    <property type="entry name" value="TYPE IV METHYL-DIRECTED RESTRICTION ENZYME ECOKMCRA"/>
    <property type="match status" value="1"/>
</dbReference>
<dbReference type="PANTHER" id="PTHR33877">
    <property type="entry name" value="SLL1193 PROTEIN"/>
    <property type="match status" value="1"/>
</dbReference>
<keyword evidence="2" id="KW-0378">Hydrolase</keyword>
<sequence length="116" mass="13372">MQCTYCKRETRPARLVRLNDPLTRTDDHVVPLGRGGLDTKENRVPACLRCNSIKGDMMPDEWAAYMAANPMWWTLTRYQRHLQSISKKPLPMAHSAYILKHGKKAYREWVAVGCPT</sequence>
<name>A0A1C3XMG3_9BRAD</name>
<dbReference type="InterPro" id="IPR002711">
    <property type="entry name" value="HNH"/>
</dbReference>
<dbReference type="CDD" id="cd00085">
    <property type="entry name" value="HNHc"/>
    <property type="match status" value="1"/>
</dbReference>
<dbReference type="GO" id="GO:0008270">
    <property type="term" value="F:zinc ion binding"/>
    <property type="evidence" value="ECO:0007669"/>
    <property type="project" value="InterPro"/>
</dbReference>
<keyword evidence="2" id="KW-0540">Nuclease</keyword>
<dbReference type="Proteomes" id="UP000183174">
    <property type="component" value="Unassembled WGS sequence"/>
</dbReference>
<dbReference type="AlphaFoldDB" id="A0A1C3XMG3"/>
<organism evidence="2 3">
    <name type="scientific">Bradyrhizobium yuanmingense</name>
    <dbReference type="NCBI Taxonomy" id="108015"/>
    <lineage>
        <taxon>Bacteria</taxon>
        <taxon>Pseudomonadati</taxon>
        <taxon>Pseudomonadota</taxon>
        <taxon>Alphaproteobacteria</taxon>
        <taxon>Hyphomicrobiales</taxon>
        <taxon>Nitrobacteraceae</taxon>
        <taxon>Bradyrhizobium</taxon>
    </lineage>
</organism>